<accession>A0A0W0DGE6</accession>
<dbReference type="GO" id="GO:0046872">
    <property type="term" value="F:metal ion binding"/>
    <property type="evidence" value="ECO:0007669"/>
    <property type="project" value="UniProtKB-KW"/>
</dbReference>
<evidence type="ECO:0000256" key="2">
    <source>
        <dbReference type="ARBA" id="ARBA00022723"/>
    </source>
</evidence>
<feature type="signal peptide" evidence="8">
    <location>
        <begin position="1"/>
        <end position="21"/>
    </location>
</feature>
<comment type="caution">
    <text evidence="10">The sequence shown here is derived from an EMBL/GenBank/DDBJ whole genome shotgun (WGS) entry which is preliminary data.</text>
</comment>
<evidence type="ECO:0000256" key="8">
    <source>
        <dbReference type="SAM" id="SignalP"/>
    </source>
</evidence>
<dbReference type="GO" id="GO:0005975">
    <property type="term" value="P:carbohydrate metabolic process"/>
    <property type="evidence" value="ECO:0007669"/>
    <property type="project" value="InterPro"/>
</dbReference>
<dbReference type="Gene3D" id="3.20.20.370">
    <property type="entry name" value="Glycoside hydrolase/deacetylase"/>
    <property type="match status" value="1"/>
</dbReference>
<name>A0A0W0DGE6_CANGB</name>
<dbReference type="SUPFAM" id="SSF88713">
    <property type="entry name" value="Glycoside hydrolase/deacetylase"/>
    <property type="match status" value="1"/>
</dbReference>
<proteinExistence type="predicted"/>
<keyword evidence="2" id="KW-0479">Metal-binding</keyword>
<dbReference type="GO" id="GO:0030476">
    <property type="term" value="P:ascospore wall assembly"/>
    <property type="evidence" value="ECO:0007669"/>
    <property type="project" value="TreeGrafter"/>
</dbReference>
<evidence type="ECO:0000256" key="5">
    <source>
        <dbReference type="ARBA" id="ARBA00023285"/>
    </source>
</evidence>
<dbReference type="AlphaFoldDB" id="A0A0W0DGE6"/>
<keyword evidence="8" id="KW-0732">Signal</keyword>
<feature type="chain" id="PRO_5011869942" description="chitin deacetylase" evidence="8">
    <location>
        <begin position="22"/>
        <end position="299"/>
    </location>
</feature>
<dbReference type="GO" id="GO:0004099">
    <property type="term" value="F:chitin deacetylase activity"/>
    <property type="evidence" value="ECO:0007669"/>
    <property type="project" value="UniProtKB-EC"/>
</dbReference>
<evidence type="ECO:0000259" key="9">
    <source>
        <dbReference type="PROSITE" id="PS51677"/>
    </source>
</evidence>
<dbReference type="Pfam" id="PF01522">
    <property type="entry name" value="Polysacc_deac_1"/>
    <property type="match status" value="1"/>
</dbReference>
<keyword evidence="4" id="KW-0146">Chitin degradation</keyword>
<feature type="domain" description="NodB homology" evidence="9">
    <location>
        <begin position="100"/>
        <end position="281"/>
    </location>
</feature>
<gene>
    <name evidence="11" type="ORF">AO440_005603</name>
    <name evidence="10" type="ORF">AO440_005642</name>
</gene>
<evidence type="ECO:0000313" key="12">
    <source>
        <dbReference type="Proteomes" id="UP000054886"/>
    </source>
</evidence>
<dbReference type="VEuPathDB" id="FungiDB:CAGL0E03421g"/>
<dbReference type="InterPro" id="IPR011330">
    <property type="entry name" value="Glyco_hydro/deAcase_b/a-brl"/>
</dbReference>
<evidence type="ECO:0000256" key="7">
    <source>
        <dbReference type="ARBA" id="ARBA00048494"/>
    </source>
</evidence>
<dbReference type="GO" id="GO:0005628">
    <property type="term" value="C:prospore membrane"/>
    <property type="evidence" value="ECO:0007669"/>
    <property type="project" value="TreeGrafter"/>
</dbReference>
<evidence type="ECO:0000256" key="1">
    <source>
        <dbReference type="ARBA" id="ARBA00001941"/>
    </source>
</evidence>
<evidence type="ECO:0000313" key="10">
    <source>
        <dbReference type="EMBL" id="KTA95057.1"/>
    </source>
</evidence>
<reference evidence="10 12" key="1">
    <citation type="submission" date="2015-10" db="EMBL/GenBank/DDBJ databases">
        <title>Draft genomes sequences of Candida glabrata isolates 1A, 1B, 2A, 2B, 3A and 3B.</title>
        <authorList>
            <person name="Haavelsrud O.E."/>
            <person name="Gaustad P."/>
        </authorList>
    </citation>
    <scope>NUCLEOTIDE SEQUENCE [LARGE SCALE GENOMIC DNA]</scope>
    <source>
        <strain evidence="10">910700640</strain>
    </source>
</reference>
<keyword evidence="4" id="KW-0119">Carbohydrate metabolism</keyword>
<evidence type="ECO:0000313" key="11">
    <source>
        <dbReference type="EMBL" id="KTA95128.1"/>
    </source>
</evidence>
<dbReference type="PANTHER" id="PTHR10587:SF133">
    <property type="entry name" value="CHITIN DEACETYLASE 1-RELATED"/>
    <property type="match status" value="1"/>
</dbReference>
<dbReference type="PROSITE" id="PS51677">
    <property type="entry name" value="NODB"/>
    <property type="match status" value="1"/>
</dbReference>
<dbReference type="VEuPathDB" id="FungiDB:B1J91_E03421g"/>
<dbReference type="VEuPathDB" id="FungiDB:GWK60_E03157"/>
<comment type="cofactor">
    <cofactor evidence="1">
        <name>Co(2+)</name>
        <dbReference type="ChEBI" id="CHEBI:48828"/>
    </cofactor>
</comment>
<dbReference type="InterPro" id="IPR050248">
    <property type="entry name" value="Polysacc_deacetylase_ArnD"/>
</dbReference>
<evidence type="ECO:0000256" key="6">
    <source>
        <dbReference type="ARBA" id="ARBA00024056"/>
    </source>
</evidence>
<dbReference type="PANTHER" id="PTHR10587">
    <property type="entry name" value="GLYCOSYL TRANSFERASE-RELATED"/>
    <property type="match status" value="1"/>
</dbReference>
<dbReference type="VEuPathDB" id="FungiDB:GVI51_E03179"/>
<organism evidence="10 12">
    <name type="scientific">Candida glabrata</name>
    <name type="common">Yeast</name>
    <name type="synonym">Torulopsis glabrata</name>
    <dbReference type="NCBI Taxonomy" id="5478"/>
    <lineage>
        <taxon>Eukaryota</taxon>
        <taxon>Fungi</taxon>
        <taxon>Dikarya</taxon>
        <taxon>Ascomycota</taxon>
        <taxon>Saccharomycotina</taxon>
        <taxon>Saccharomycetes</taxon>
        <taxon>Saccharomycetales</taxon>
        <taxon>Saccharomycetaceae</taxon>
        <taxon>Nakaseomyces</taxon>
    </lineage>
</organism>
<dbReference type="InterPro" id="IPR002509">
    <property type="entry name" value="NODB_dom"/>
</dbReference>
<dbReference type="VEuPathDB" id="FungiDB:GVI51_E03157"/>
<dbReference type="EC" id="3.5.1.41" evidence="6"/>
<evidence type="ECO:0000256" key="4">
    <source>
        <dbReference type="ARBA" id="ARBA00023024"/>
    </source>
</evidence>
<sequence length="299" mass="34422">MTIQMLQILTIYLLLLHYVIANIAYSVSTPFPQWLTDITGLKKWPGLDPPFIPNIKLDNIPENSRYNHERCRTRWGYSPPKNCSFDCDGCCSKTDIYTCSTFTQTFDDGPSIYTNQLLDNFKGKANFFTIGLNIATYPDIFKRMVNEGHFIGTHTWSHKHLPSLSNRQIAAQLQWSIWIMNATAGVIPKYFRPPYGGLDNRVRAVAARLNLTPIVWNFDTFDWKLSKNQITEEDILKNVREWKKKYTEGIILEHDTAEKNVKVALQINDIIGSNQMKVDTCLPAHSQLSTIKLPLDKQY</sequence>
<dbReference type="Proteomes" id="UP000054886">
    <property type="component" value="Unassembled WGS sequence"/>
</dbReference>
<dbReference type="EMBL" id="LLZZ01000190">
    <property type="protein sequence ID" value="KTA95128.1"/>
    <property type="molecule type" value="Genomic_DNA"/>
</dbReference>
<dbReference type="VEuPathDB" id="FungiDB:CAGL0E03432g"/>
<protein>
    <recommendedName>
        <fullName evidence="6">chitin deacetylase</fullName>
        <ecNumber evidence="6">3.5.1.41</ecNumber>
    </recommendedName>
</protein>
<keyword evidence="5" id="KW-0170">Cobalt</keyword>
<dbReference type="EMBL" id="LLZZ01000193">
    <property type="protein sequence ID" value="KTA95057.1"/>
    <property type="molecule type" value="Genomic_DNA"/>
</dbReference>
<keyword evidence="3" id="KW-0378">Hydrolase</keyword>
<keyword evidence="4" id="KW-0624">Polysaccharide degradation</keyword>
<comment type="catalytic activity">
    <reaction evidence="7">
        <text>[(1-&gt;4)-N-acetyl-beta-D-glucosaminyl](n) + n H2O = chitosan + n acetate</text>
        <dbReference type="Rhea" id="RHEA:10464"/>
        <dbReference type="Rhea" id="RHEA-COMP:9593"/>
        <dbReference type="Rhea" id="RHEA-COMP:9597"/>
        <dbReference type="ChEBI" id="CHEBI:15377"/>
        <dbReference type="ChEBI" id="CHEBI:17029"/>
        <dbReference type="ChEBI" id="CHEBI:30089"/>
        <dbReference type="ChEBI" id="CHEBI:57704"/>
        <dbReference type="EC" id="3.5.1.41"/>
    </reaction>
    <physiologicalReaction direction="left-to-right" evidence="7">
        <dbReference type="Rhea" id="RHEA:10465"/>
    </physiologicalReaction>
</comment>
<evidence type="ECO:0000256" key="3">
    <source>
        <dbReference type="ARBA" id="ARBA00022801"/>
    </source>
</evidence>
<dbReference type="GO" id="GO:0006032">
    <property type="term" value="P:chitin catabolic process"/>
    <property type="evidence" value="ECO:0007669"/>
    <property type="project" value="UniProtKB-KW"/>
</dbReference>